<organism evidence="5 6">
    <name type="scientific">Nocardioides soli</name>
    <dbReference type="NCBI Taxonomy" id="1036020"/>
    <lineage>
        <taxon>Bacteria</taxon>
        <taxon>Bacillati</taxon>
        <taxon>Actinomycetota</taxon>
        <taxon>Actinomycetes</taxon>
        <taxon>Propionibacteriales</taxon>
        <taxon>Nocardioidaceae</taxon>
        <taxon>Nocardioides</taxon>
    </lineage>
</organism>
<evidence type="ECO:0000256" key="1">
    <source>
        <dbReference type="ARBA" id="ARBA00004613"/>
    </source>
</evidence>
<dbReference type="PROSITE" id="PS50292">
    <property type="entry name" value="PEROXIDASE_3"/>
    <property type="match status" value="1"/>
</dbReference>
<dbReference type="PANTHER" id="PTHR11475:SF4">
    <property type="entry name" value="CHORION PEROXIDASE"/>
    <property type="match status" value="1"/>
</dbReference>
<feature type="compositionally biased region" description="Basic and acidic residues" evidence="4">
    <location>
        <begin position="157"/>
        <end position="173"/>
    </location>
</feature>
<dbReference type="PANTHER" id="PTHR11475">
    <property type="entry name" value="OXIDASE/PEROXIDASE"/>
    <property type="match status" value="1"/>
</dbReference>
<gene>
    <name evidence="5" type="ORF">FHU40_004711</name>
</gene>
<dbReference type="CDD" id="cd09819">
    <property type="entry name" value="An_peroxidase_bacterial_1"/>
    <property type="match status" value="1"/>
</dbReference>
<dbReference type="AlphaFoldDB" id="A0A7W4VZW5"/>
<dbReference type="Pfam" id="PF03098">
    <property type="entry name" value="An_peroxidase"/>
    <property type="match status" value="1"/>
</dbReference>
<evidence type="ECO:0000256" key="4">
    <source>
        <dbReference type="SAM" id="MobiDB-lite"/>
    </source>
</evidence>
<evidence type="ECO:0000256" key="3">
    <source>
        <dbReference type="ARBA" id="ARBA00023180"/>
    </source>
</evidence>
<evidence type="ECO:0000313" key="6">
    <source>
        <dbReference type="Proteomes" id="UP000589626"/>
    </source>
</evidence>
<dbReference type="SUPFAM" id="SSF48113">
    <property type="entry name" value="Heme-dependent peroxidases"/>
    <property type="match status" value="1"/>
</dbReference>
<keyword evidence="2" id="KW-0964">Secreted</keyword>
<reference evidence="5 6" key="1">
    <citation type="submission" date="2020-08" db="EMBL/GenBank/DDBJ databases">
        <title>Sequencing the genomes of 1000 actinobacteria strains.</title>
        <authorList>
            <person name="Klenk H.-P."/>
        </authorList>
    </citation>
    <scope>NUCLEOTIDE SEQUENCE [LARGE SCALE GENOMIC DNA]</scope>
    <source>
        <strain evidence="5 6">DSM 105498</strain>
    </source>
</reference>
<evidence type="ECO:0000313" key="5">
    <source>
        <dbReference type="EMBL" id="MBB3044858.1"/>
    </source>
</evidence>
<dbReference type="GO" id="GO:0004601">
    <property type="term" value="F:peroxidase activity"/>
    <property type="evidence" value="ECO:0007669"/>
    <property type="project" value="InterPro"/>
</dbReference>
<protein>
    <recommendedName>
        <fullName evidence="7">Heme peroxidase</fullName>
    </recommendedName>
</protein>
<proteinExistence type="predicted"/>
<dbReference type="RefSeq" id="WP_183594879.1">
    <property type="nucleotide sequence ID" value="NZ_JACHWR010000004.1"/>
</dbReference>
<dbReference type="GO" id="GO:0020037">
    <property type="term" value="F:heme binding"/>
    <property type="evidence" value="ECO:0007669"/>
    <property type="project" value="InterPro"/>
</dbReference>
<evidence type="ECO:0008006" key="7">
    <source>
        <dbReference type="Google" id="ProtNLM"/>
    </source>
</evidence>
<comment type="subcellular location">
    <subcellularLocation>
        <location evidence="1">Secreted</location>
    </subcellularLocation>
</comment>
<dbReference type="Gene3D" id="1.10.640.10">
    <property type="entry name" value="Haem peroxidase domain superfamily, animal type"/>
    <property type="match status" value="1"/>
</dbReference>
<dbReference type="EMBL" id="JACHWR010000004">
    <property type="protein sequence ID" value="MBB3044858.1"/>
    <property type="molecule type" value="Genomic_DNA"/>
</dbReference>
<accession>A0A7W4VZW5</accession>
<keyword evidence="3" id="KW-0325">Glycoprotein</keyword>
<keyword evidence="6" id="KW-1185">Reference proteome</keyword>
<dbReference type="GO" id="GO:0005576">
    <property type="term" value="C:extracellular region"/>
    <property type="evidence" value="ECO:0007669"/>
    <property type="project" value="UniProtKB-SubCell"/>
</dbReference>
<dbReference type="GO" id="GO:0006979">
    <property type="term" value="P:response to oxidative stress"/>
    <property type="evidence" value="ECO:0007669"/>
    <property type="project" value="InterPro"/>
</dbReference>
<dbReference type="InterPro" id="IPR019791">
    <property type="entry name" value="Haem_peroxidase_animal"/>
</dbReference>
<feature type="region of interest" description="Disordered" evidence="4">
    <location>
        <begin position="157"/>
        <end position="180"/>
    </location>
</feature>
<comment type="caution">
    <text evidence="5">The sequence shown here is derived from an EMBL/GenBank/DDBJ whole genome shotgun (WGS) entry which is preliminary data.</text>
</comment>
<sequence length="537" mass="59022">MNTRHGSETFFIEGEGVVNTQLGGRRGDQPDPITEPDAPPAPAVRRAAAPPFRFSRVGPRGRVVPEQLALTLAKAMTKGGVGRGDVPAGYTYLGQFIDHDLTMDATDVRLGEDVTPAELLQGRSPTLDLDSLYGAGPADAGSAGFYAADGVRLKTGDTIRTGPDRAKAGHDLPRVGTGSRKERRRALIPDPRNDENLIVAQTHLAMIRFHNRVVDKLPASVPPAQRFRRARRSVTLHYHWLIRHDYLPRIVDPAVVEDVFTHGRRLVDPAVAPTEMPRMPVEFSVAAFRLGHSMVRPVYDWNRRFPQGIGSLDYMFQFSALGGDLGGEDRLLSNWIADWRRMYDFPAGGHPQLAPPDQVNRAQRIDTLLTDPLENLPPSTFGGSAGIPFDDRRRNLAFRNLVRGSMLKLASGQQMVAALRAAGVSVQPLSRRQIVQGSGGAKLDGLTGRQQDALVERTPLWFYVLREAETGDGRMRRVGGRLVAETFHRAMEGSRFSLLRNPDFRPAHGRGDTFEMTDLLFFAFAGRATGINPLGGA</sequence>
<dbReference type="InterPro" id="IPR010255">
    <property type="entry name" value="Haem_peroxidase_sf"/>
</dbReference>
<name>A0A7W4VZW5_9ACTN</name>
<dbReference type="Proteomes" id="UP000589626">
    <property type="component" value="Unassembled WGS sequence"/>
</dbReference>
<evidence type="ECO:0000256" key="2">
    <source>
        <dbReference type="ARBA" id="ARBA00022525"/>
    </source>
</evidence>
<feature type="region of interest" description="Disordered" evidence="4">
    <location>
        <begin position="18"/>
        <end position="46"/>
    </location>
</feature>
<dbReference type="InterPro" id="IPR037120">
    <property type="entry name" value="Haem_peroxidase_sf_animal"/>
</dbReference>